<name>A0AA86U3R2_9EUKA</name>
<keyword evidence="3" id="KW-1185">Reference proteome</keyword>
<organism evidence="1">
    <name type="scientific">Hexamita inflata</name>
    <dbReference type="NCBI Taxonomy" id="28002"/>
    <lineage>
        <taxon>Eukaryota</taxon>
        <taxon>Metamonada</taxon>
        <taxon>Diplomonadida</taxon>
        <taxon>Hexamitidae</taxon>
        <taxon>Hexamitinae</taxon>
        <taxon>Hexamita</taxon>
    </lineage>
</organism>
<comment type="caution">
    <text evidence="1">The sequence shown here is derived from an EMBL/GenBank/DDBJ whole genome shotgun (WGS) entry which is preliminary data.</text>
</comment>
<dbReference type="AlphaFoldDB" id="A0AA86U3R2"/>
<accession>A0AA86U3R2</accession>
<evidence type="ECO:0000313" key="1">
    <source>
        <dbReference type="EMBL" id="CAI9939489.1"/>
    </source>
</evidence>
<evidence type="ECO:0000313" key="3">
    <source>
        <dbReference type="Proteomes" id="UP001642409"/>
    </source>
</evidence>
<protein>
    <submittedName>
        <fullName evidence="2">Hypothetical_protein</fullName>
    </submittedName>
</protein>
<sequence length="217" mass="24238">MKIYVDSTFSEGVTIIIRPPHLLLVYVTDELLQMSASSLTESSTQRSHARPLLSASETPGRQLSWTWFCIKSANACVRADVEAVNATVLKRRAIVTLSEGCQFVVSPAQHEGQQREPEKKKHVQLAGTCLDISLHSWSCTIKQRPRALSGYCTQESLAVGQLSRAPARTALQILALRSACMALHARLPTNRRTNGDRRLTWRFPAHTLLQFEIENQC</sequence>
<proteinExistence type="predicted"/>
<dbReference type="EMBL" id="CAXDID020000063">
    <property type="protein sequence ID" value="CAL6011302.1"/>
    <property type="molecule type" value="Genomic_DNA"/>
</dbReference>
<gene>
    <name evidence="2" type="ORF">HINF_LOCUS22680</name>
    <name evidence="1" type="ORF">HINF_LOCUS27134</name>
</gene>
<dbReference type="EMBL" id="CATOUU010000664">
    <property type="protein sequence ID" value="CAI9939489.1"/>
    <property type="molecule type" value="Genomic_DNA"/>
</dbReference>
<reference evidence="2 3" key="2">
    <citation type="submission" date="2024-07" db="EMBL/GenBank/DDBJ databases">
        <authorList>
            <person name="Akdeniz Z."/>
        </authorList>
    </citation>
    <scope>NUCLEOTIDE SEQUENCE [LARGE SCALE GENOMIC DNA]</scope>
</reference>
<reference evidence="1" key="1">
    <citation type="submission" date="2023-06" db="EMBL/GenBank/DDBJ databases">
        <authorList>
            <person name="Kurt Z."/>
        </authorList>
    </citation>
    <scope>NUCLEOTIDE SEQUENCE</scope>
</reference>
<dbReference type="Proteomes" id="UP001642409">
    <property type="component" value="Unassembled WGS sequence"/>
</dbReference>
<evidence type="ECO:0000313" key="2">
    <source>
        <dbReference type="EMBL" id="CAL6011302.1"/>
    </source>
</evidence>